<organism evidence="4 5">
    <name type="scientific">Dyadobacter psychrophilus</name>
    <dbReference type="NCBI Taxonomy" id="651661"/>
    <lineage>
        <taxon>Bacteria</taxon>
        <taxon>Pseudomonadati</taxon>
        <taxon>Bacteroidota</taxon>
        <taxon>Cytophagia</taxon>
        <taxon>Cytophagales</taxon>
        <taxon>Spirosomataceae</taxon>
        <taxon>Dyadobacter</taxon>
    </lineage>
</organism>
<dbReference type="Pfam" id="PF04773">
    <property type="entry name" value="FecR"/>
    <property type="match status" value="1"/>
</dbReference>
<dbReference type="OrthoDB" id="1452822at2"/>
<accession>A0A1T5BP74</accession>
<dbReference type="RefSeq" id="WP_082213081.1">
    <property type="nucleotide sequence ID" value="NZ_FUZA01000001.1"/>
</dbReference>
<dbReference type="STRING" id="651661.SAMN05660293_00505"/>
<keyword evidence="1" id="KW-1133">Transmembrane helix</keyword>
<keyword evidence="5" id="KW-1185">Reference proteome</keyword>
<evidence type="ECO:0000256" key="1">
    <source>
        <dbReference type="SAM" id="Phobius"/>
    </source>
</evidence>
<dbReference type="Gene3D" id="3.55.50.30">
    <property type="match status" value="1"/>
</dbReference>
<feature type="transmembrane region" description="Helical" evidence="1">
    <location>
        <begin position="96"/>
        <end position="117"/>
    </location>
</feature>
<proteinExistence type="predicted"/>
<dbReference type="InterPro" id="IPR012373">
    <property type="entry name" value="Ferrdict_sens_TM"/>
</dbReference>
<dbReference type="Gene3D" id="2.60.120.1440">
    <property type="match status" value="1"/>
</dbReference>
<evidence type="ECO:0000259" key="2">
    <source>
        <dbReference type="Pfam" id="PF04773"/>
    </source>
</evidence>
<dbReference type="GO" id="GO:0016989">
    <property type="term" value="F:sigma factor antagonist activity"/>
    <property type="evidence" value="ECO:0007669"/>
    <property type="project" value="TreeGrafter"/>
</dbReference>
<dbReference type="AlphaFoldDB" id="A0A1T5BP74"/>
<gene>
    <name evidence="4" type="ORF">SAMN05660293_00505</name>
</gene>
<protein>
    <submittedName>
        <fullName evidence="4">FecR family protein</fullName>
    </submittedName>
</protein>
<dbReference type="PANTHER" id="PTHR30273:SF2">
    <property type="entry name" value="PROTEIN FECR"/>
    <property type="match status" value="1"/>
</dbReference>
<keyword evidence="1" id="KW-0812">Transmembrane</keyword>
<dbReference type="EMBL" id="FUZA01000001">
    <property type="protein sequence ID" value="SKB49026.1"/>
    <property type="molecule type" value="Genomic_DNA"/>
</dbReference>
<evidence type="ECO:0000313" key="4">
    <source>
        <dbReference type="EMBL" id="SKB49026.1"/>
    </source>
</evidence>
<dbReference type="Proteomes" id="UP000190897">
    <property type="component" value="Unassembled WGS sequence"/>
</dbReference>
<dbReference type="InterPro" id="IPR032508">
    <property type="entry name" value="FecR_C"/>
</dbReference>
<name>A0A1T5BP74_9BACT</name>
<keyword evidence="1" id="KW-0472">Membrane</keyword>
<reference evidence="5" key="1">
    <citation type="submission" date="2017-02" db="EMBL/GenBank/DDBJ databases">
        <authorList>
            <person name="Varghese N."/>
            <person name="Submissions S."/>
        </authorList>
    </citation>
    <scope>NUCLEOTIDE SEQUENCE [LARGE SCALE GENOMIC DNA]</scope>
    <source>
        <strain evidence="5">DSM 22270</strain>
    </source>
</reference>
<dbReference type="PIRSF" id="PIRSF018266">
    <property type="entry name" value="FecR"/>
    <property type="match status" value="1"/>
</dbReference>
<dbReference type="PANTHER" id="PTHR30273">
    <property type="entry name" value="PERIPLASMIC SIGNAL SENSOR AND SIGMA FACTOR ACTIVATOR FECR-RELATED"/>
    <property type="match status" value="1"/>
</dbReference>
<dbReference type="Pfam" id="PF16344">
    <property type="entry name" value="FecR_C"/>
    <property type="match status" value="1"/>
</dbReference>
<evidence type="ECO:0000259" key="3">
    <source>
        <dbReference type="Pfam" id="PF16344"/>
    </source>
</evidence>
<evidence type="ECO:0000313" key="5">
    <source>
        <dbReference type="Proteomes" id="UP000190897"/>
    </source>
</evidence>
<dbReference type="InterPro" id="IPR006860">
    <property type="entry name" value="FecR"/>
</dbReference>
<feature type="domain" description="FecR protein" evidence="2">
    <location>
        <begin position="138"/>
        <end position="219"/>
    </location>
</feature>
<sequence>MHKELNYNIDDLLVKALLDEASVAEQIEINQWLSDSDDNQRYFEHFEMIWNQSKQLAAQNLVDEDAAWERFRKRTQKGREETPVIPLYEPKRSFSFVRVAALIAATLCAGWLAYMFLGQNAESQMLTVRSGAQTVVDTLPDGSIVTLNKKSSISYPAEFSGGKREVALTGEAFFEVTKDKAKPFIISVNDMTVKVLGTSFNVKDNAKKTEVIVETGLVEVAKNNEFVRISPKQKATVIKSSPALVKDETADDFYKYYRTNKLVCNDTPLWRLVEILNETYDANIIIGNERLNNLPINTTFDKKSLDSTLSLISETLTIKVERSGEQIILK</sequence>
<feature type="domain" description="Protein FecR C-terminal" evidence="3">
    <location>
        <begin position="261"/>
        <end position="329"/>
    </location>
</feature>